<dbReference type="Pfam" id="PF08240">
    <property type="entry name" value="ADH_N"/>
    <property type="match status" value="1"/>
</dbReference>
<dbReference type="SUPFAM" id="SSF51735">
    <property type="entry name" value="NAD(P)-binding Rossmann-fold domains"/>
    <property type="match status" value="1"/>
</dbReference>
<gene>
    <name evidence="7" type="primary">tdh</name>
    <name evidence="7" type="ORF">CUN51_01740</name>
</gene>
<dbReference type="NCBIfam" id="NF003808">
    <property type="entry name" value="PRK05396.1"/>
    <property type="match status" value="1"/>
</dbReference>
<dbReference type="InterPro" id="IPR011032">
    <property type="entry name" value="GroES-like_sf"/>
</dbReference>
<dbReference type="Gene3D" id="3.90.180.10">
    <property type="entry name" value="Medium-chain alcohol dehydrogenases, catalytic domain"/>
    <property type="match status" value="1"/>
</dbReference>
<dbReference type="NCBIfam" id="TIGR00692">
    <property type="entry name" value="tdh"/>
    <property type="match status" value="1"/>
</dbReference>
<dbReference type="Gene3D" id="3.40.50.720">
    <property type="entry name" value="NAD(P)-binding Rossmann-like Domain"/>
    <property type="match status" value="1"/>
</dbReference>
<evidence type="ECO:0000313" key="7">
    <source>
        <dbReference type="EMBL" id="PJF31687.1"/>
    </source>
</evidence>
<dbReference type="InterPro" id="IPR013149">
    <property type="entry name" value="ADH-like_C"/>
</dbReference>
<dbReference type="SMART" id="SM00829">
    <property type="entry name" value="PKS_ER"/>
    <property type="match status" value="1"/>
</dbReference>
<dbReference type="Proteomes" id="UP000228921">
    <property type="component" value="Unassembled WGS sequence"/>
</dbReference>
<dbReference type="InterPro" id="IPR004627">
    <property type="entry name" value="L-Threonine_3-DHase"/>
</dbReference>
<organism evidence="7 8">
    <name type="scientific">Candidatus Thermofonsia Clade 1 bacterium</name>
    <dbReference type="NCBI Taxonomy" id="2364210"/>
    <lineage>
        <taxon>Bacteria</taxon>
        <taxon>Bacillati</taxon>
        <taxon>Chloroflexota</taxon>
        <taxon>Candidatus Thermofontia</taxon>
        <taxon>Candidatus Thermofonsia Clade 1</taxon>
    </lineage>
</organism>
<dbReference type="PANTHER" id="PTHR43401">
    <property type="entry name" value="L-THREONINE 3-DEHYDROGENASE"/>
    <property type="match status" value="1"/>
</dbReference>
<dbReference type="InterPro" id="IPR020843">
    <property type="entry name" value="ER"/>
</dbReference>
<keyword evidence="4" id="KW-0560">Oxidoreductase</keyword>
<proteinExistence type="predicted"/>
<dbReference type="GO" id="GO:0006567">
    <property type="term" value="P:L-threonine catabolic process"/>
    <property type="evidence" value="ECO:0007669"/>
    <property type="project" value="UniProtKB-UniRule"/>
</dbReference>
<evidence type="ECO:0000259" key="6">
    <source>
        <dbReference type="SMART" id="SM00829"/>
    </source>
</evidence>
<dbReference type="SUPFAM" id="SSF50129">
    <property type="entry name" value="GroES-like"/>
    <property type="match status" value="1"/>
</dbReference>
<dbReference type="EC" id="1.1.1.103" evidence="5"/>
<reference evidence="7 8" key="1">
    <citation type="submission" date="2017-11" db="EMBL/GenBank/DDBJ databases">
        <title>Evolution of Phototrophy in the Chloroflexi Phylum Driven by Horizontal Gene Transfer.</title>
        <authorList>
            <person name="Ward L.M."/>
            <person name="Hemp J."/>
            <person name="Shih P.M."/>
            <person name="Mcglynn S.E."/>
            <person name="Fischer W."/>
        </authorList>
    </citation>
    <scope>NUCLEOTIDE SEQUENCE [LARGE SCALE GENOMIC DNA]</scope>
    <source>
        <strain evidence="7">CP2_2F</strain>
    </source>
</reference>
<evidence type="ECO:0000256" key="4">
    <source>
        <dbReference type="ARBA" id="ARBA00023002"/>
    </source>
</evidence>
<evidence type="ECO:0000313" key="8">
    <source>
        <dbReference type="Proteomes" id="UP000228921"/>
    </source>
</evidence>
<evidence type="ECO:0000256" key="5">
    <source>
        <dbReference type="NCBIfam" id="TIGR00692"/>
    </source>
</evidence>
<comment type="cofactor">
    <cofactor evidence="1">
        <name>Zn(2+)</name>
        <dbReference type="ChEBI" id="CHEBI:29105"/>
    </cofactor>
</comment>
<comment type="caution">
    <text evidence="7">The sequence shown here is derived from an EMBL/GenBank/DDBJ whole genome shotgun (WGS) entry which is preliminary data.</text>
</comment>
<keyword evidence="3" id="KW-0862">Zinc</keyword>
<dbReference type="InterPro" id="IPR050129">
    <property type="entry name" value="Zn_alcohol_dh"/>
</dbReference>
<evidence type="ECO:0000256" key="2">
    <source>
        <dbReference type="ARBA" id="ARBA00022723"/>
    </source>
</evidence>
<dbReference type="EMBL" id="PGTK01000002">
    <property type="protein sequence ID" value="PJF31687.1"/>
    <property type="molecule type" value="Genomic_DNA"/>
</dbReference>
<dbReference type="InterPro" id="IPR013154">
    <property type="entry name" value="ADH-like_N"/>
</dbReference>
<protein>
    <recommendedName>
        <fullName evidence="5">L-threonine 3-dehydrogenase</fullName>
        <ecNumber evidence="5">1.1.1.103</ecNumber>
    </recommendedName>
</protein>
<dbReference type="GO" id="GO:0008743">
    <property type="term" value="F:L-threonine 3-dehydrogenase activity"/>
    <property type="evidence" value="ECO:0007669"/>
    <property type="project" value="UniProtKB-UniRule"/>
</dbReference>
<sequence length="349" mass="37548">MTLPTKMKAILKAERGAGLRYVEDYPVPALKHGDVLVKVQAGSICGTDIHIYKWDDWAQHRLKPPFVVGHEITGTVVAVSPEIEHVAVGDQVSLESHVVCNTCYFCRTGRAHLCEKTQIIGVDRDGGFAEYIAIPAQNIWKNPPNMPLEIAVIEENLGNAVHTVMAQDVSAKFVLVTGCGPVGLMAIAVAKAAGARAVIATDISPYRLNLACRMGADRAVDVRHENLSAIIEEVTGGEGVDVLLEMSGAPSAINEGFAALKEGGEAALLGLAPSAFTFDLNAHIVFKGAIVRGIVGRRLWETWYQAHGLLESGALRLEGLVTHQFPMADFERAYQTFMSGESGKVMLIP</sequence>
<evidence type="ECO:0000256" key="1">
    <source>
        <dbReference type="ARBA" id="ARBA00001947"/>
    </source>
</evidence>
<keyword evidence="2" id="KW-0479">Metal-binding</keyword>
<name>A0A2M8P2C3_9CHLR</name>
<evidence type="ECO:0000256" key="3">
    <source>
        <dbReference type="ARBA" id="ARBA00022833"/>
    </source>
</evidence>
<dbReference type="PANTHER" id="PTHR43401:SF2">
    <property type="entry name" value="L-THREONINE 3-DEHYDROGENASE"/>
    <property type="match status" value="1"/>
</dbReference>
<dbReference type="AlphaFoldDB" id="A0A2M8P2C3"/>
<accession>A0A2M8P2C3</accession>
<dbReference type="GO" id="GO:0008270">
    <property type="term" value="F:zinc ion binding"/>
    <property type="evidence" value="ECO:0007669"/>
    <property type="project" value="InterPro"/>
</dbReference>
<dbReference type="Pfam" id="PF00107">
    <property type="entry name" value="ADH_zinc_N"/>
    <property type="match status" value="1"/>
</dbReference>
<feature type="domain" description="Enoyl reductase (ER)" evidence="6">
    <location>
        <begin position="16"/>
        <end position="347"/>
    </location>
</feature>
<dbReference type="InterPro" id="IPR036291">
    <property type="entry name" value="NAD(P)-bd_dom_sf"/>
</dbReference>